<dbReference type="Proteomes" id="UP000814128">
    <property type="component" value="Unassembled WGS sequence"/>
</dbReference>
<comment type="caution">
    <text evidence="1">The sequence shown here is derived from an EMBL/GenBank/DDBJ whole genome shotgun (WGS) entry which is preliminary data.</text>
</comment>
<keyword evidence="2" id="KW-1185">Reference proteome</keyword>
<reference evidence="1" key="2">
    <citation type="journal article" date="2022" name="New Phytol.">
        <title>Evolutionary transition to the ectomycorrhizal habit in the genomes of a hyperdiverse lineage of mushroom-forming fungi.</title>
        <authorList>
            <person name="Looney B."/>
            <person name="Miyauchi S."/>
            <person name="Morin E."/>
            <person name="Drula E."/>
            <person name="Courty P.E."/>
            <person name="Kohler A."/>
            <person name="Kuo A."/>
            <person name="LaButti K."/>
            <person name="Pangilinan J."/>
            <person name="Lipzen A."/>
            <person name="Riley R."/>
            <person name="Andreopoulos W."/>
            <person name="He G."/>
            <person name="Johnson J."/>
            <person name="Nolan M."/>
            <person name="Tritt A."/>
            <person name="Barry K.W."/>
            <person name="Grigoriev I.V."/>
            <person name="Nagy L.G."/>
            <person name="Hibbett D."/>
            <person name="Henrissat B."/>
            <person name="Matheny P.B."/>
            <person name="Labbe J."/>
            <person name="Martin F.M."/>
        </authorList>
    </citation>
    <scope>NUCLEOTIDE SEQUENCE</scope>
    <source>
        <strain evidence="1">EC-137</strain>
    </source>
</reference>
<protein>
    <submittedName>
        <fullName evidence="1">Uncharacterized protein</fullName>
    </submittedName>
</protein>
<reference evidence="1" key="1">
    <citation type="submission" date="2021-02" db="EMBL/GenBank/DDBJ databases">
        <authorList>
            <consortium name="DOE Joint Genome Institute"/>
            <person name="Ahrendt S."/>
            <person name="Looney B.P."/>
            <person name="Miyauchi S."/>
            <person name="Morin E."/>
            <person name="Drula E."/>
            <person name="Courty P.E."/>
            <person name="Chicoki N."/>
            <person name="Fauchery L."/>
            <person name="Kohler A."/>
            <person name="Kuo A."/>
            <person name="Labutti K."/>
            <person name="Pangilinan J."/>
            <person name="Lipzen A."/>
            <person name="Riley R."/>
            <person name="Andreopoulos W."/>
            <person name="He G."/>
            <person name="Johnson J."/>
            <person name="Barry K.W."/>
            <person name="Grigoriev I.V."/>
            <person name="Nagy L."/>
            <person name="Hibbett D."/>
            <person name="Henrissat B."/>
            <person name="Matheny P.B."/>
            <person name="Labbe J."/>
            <person name="Martin F."/>
        </authorList>
    </citation>
    <scope>NUCLEOTIDE SEQUENCE</scope>
    <source>
        <strain evidence="1">EC-137</strain>
    </source>
</reference>
<proteinExistence type="predicted"/>
<dbReference type="EMBL" id="MU273653">
    <property type="protein sequence ID" value="KAI0029847.1"/>
    <property type="molecule type" value="Genomic_DNA"/>
</dbReference>
<accession>A0ACB8QDP4</accession>
<evidence type="ECO:0000313" key="2">
    <source>
        <dbReference type="Proteomes" id="UP000814128"/>
    </source>
</evidence>
<sequence>MPFVCPDPCTELWIVYAQASRAHKPATAQLLDLAHECERIQDLEDVLDLVFTRGFVEAHLRTVCWWETPCGTRVPNGRTVSEVVASGSGHCAEHALKLVIADVPTALWVRYVYTHTPRAHTATQRIRLERTHEHLAHVTNDVFARGYLPARVRACVYWEAPCGRRVSEVASVCELLAAGEGTCEDRALRLIIGECAL</sequence>
<organism evidence="1 2">
    <name type="scientific">Vararia minispora EC-137</name>
    <dbReference type="NCBI Taxonomy" id="1314806"/>
    <lineage>
        <taxon>Eukaryota</taxon>
        <taxon>Fungi</taxon>
        <taxon>Dikarya</taxon>
        <taxon>Basidiomycota</taxon>
        <taxon>Agaricomycotina</taxon>
        <taxon>Agaricomycetes</taxon>
        <taxon>Russulales</taxon>
        <taxon>Lachnocladiaceae</taxon>
        <taxon>Vararia</taxon>
    </lineage>
</organism>
<name>A0ACB8QDP4_9AGAM</name>
<evidence type="ECO:0000313" key="1">
    <source>
        <dbReference type="EMBL" id="KAI0029847.1"/>
    </source>
</evidence>
<gene>
    <name evidence="1" type="ORF">K488DRAFT_55477</name>
</gene>